<organism evidence="4 5">
    <name type="scientific">Triparma columacea</name>
    <dbReference type="NCBI Taxonomy" id="722753"/>
    <lineage>
        <taxon>Eukaryota</taxon>
        <taxon>Sar</taxon>
        <taxon>Stramenopiles</taxon>
        <taxon>Ochrophyta</taxon>
        <taxon>Bolidophyceae</taxon>
        <taxon>Parmales</taxon>
        <taxon>Triparmaceae</taxon>
        <taxon>Triparma</taxon>
    </lineage>
</organism>
<feature type="region of interest" description="Disordered" evidence="2">
    <location>
        <begin position="269"/>
        <end position="296"/>
    </location>
</feature>
<evidence type="ECO:0000256" key="1">
    <source>
        <dbReference type="ARBA" id="ARBA00008878"/>
    </source>
</evidence>
<evidence type="ECO:0000313" key="4">
    <source>
        <dbReference type="EMBL" id="GMI44527.1"/>
    </source>
</evidence>
<feature type="compositionally biased region" description="Polar residues" evidence="2">
    <location>
        <begin position="1364"/>
        <end position="1374"/>
    </location>
</feature>
<dbReference type="Pfam" id="PF14664">
    <property type="entry name" value="RICTOR_N"/>
    <property type="match status" value="1"/>
</dbReference>
<dbReference type="InterPro" id="IPR028268">
    <property type="entry name" value="Pianissimo_fam"/>
</dbReference>
<dbReference type="InterPro" id="IPR001849">
    <property type="entry name" value="PH_domain"/>
</dbReference>
<accession>A0A9W7GFN9</accession>
<reference evidence="5" key="1">
    <citation type="journal article" date="2023" name="Commun. Biol.">
        <title>Genome analysis of Parmales, the sister group of diatoms, reveals the evolutionary specialization of diatoms from phago-mixotrophs to photoautotrophs.</title>
        <authorList>
            <person name="Ban H."/>
            <person name="Sato S."/>
            <person name="Yoshikawa S."/>
            <person name="Yamada K."/>
            <person name="Nakamura Y."/>
            <person name="Ichinomiya M."/>
            <person name="Sato N."/>
            <person name="Blanc-Mathieu R."/>
            <person name="Endo H."/>
            <person name="Kuwata A."/>
            <person name="Ogata H."/>
        </authorList>
    </citation>
    <scope>NUCLEOTIDE SEQUENCE [LARGE SCALE GENOMIC DNA]</scope>
</reference>
<feature type="compositionally biased region" description="Basic and acidic residues" evidence="2">
    <location>
        <begin position="17"/>
        <end position="26"/>
    </location>
</feature>
<dbReference type="SMART" id="SM00233">
    <property type="entry name" value="PH"/>
    <property type="match status" value="1"/>
</dbReference>
<dbReference type="InterPro" id="IPR011993">
    <property type="entry name" value="PH-like_dom_sf"/>
</dbReference>
<dbReference type="Pfam" id="PF14663">
    <property type="entry name" value="RasGEF_N_2"/>
    <property type="match status" value="1"/>
</dbReference>
<dbReference type="Pfam" id="PF14666">
    <property type="entry name" value="RICTOR_M"/>
    <property type="match status" value="1"/>
</dbReference>
<dbReference type="SMART" id="SM01303">
    <property type="entry name" value="RasGEF_N_2"/>
    <property type="match status" value="1"/>
</dbReference>
<evidence type="ECO:0000313" key="5">
    <source>
        <dbReference type="Proteomes" id="UP001165065"/>
    </source>
</evidence>
<dbReference type="SMART" id="SM01310">
    <property type="entry name" value="RICTOR_V"/>
    <property type="match status" value="1"/>
</dbReference>
<dbReference type="Gene3D" id="2.30.29.30">
    <property type="entry name" value="Pleckstrin-homology domain (PH domain)/Phosphotyrosine-binding domain (PTB)"/>
    <property type="match status" value="1"/>
</dbReference>
<dbReference type="InterPro" id="IPR029451">
    <property type="entry name" value="RICTOR_M"/>
</dbReference>
<proteinExistence type="inferred from homology"/>
<dbReference type="GO" id="GO:0031932">
    <property type="term" value="C:TORC2 complex"/>
    <property type="evidence" value="ECO:0007669"/>
    <property type="project" value="InterPro"/>
</dbReference>
<dbReference type="Pfam" id="PF14668">
    <property type="entry name" value="RICTOR_V"/>
    <property type="match status" value="1"/>
</dbReference>
<gene>
    <name evidence="4" type="ORF">TrCOL_g10395</name>
</gene>
<dbReference type="Pfam" id="PF00169">
    <property type="entry name" value="PH"/>
    <property type="match status" value="1"/>
</dbReference>
<dbReference type="PROSITE" id="PS50003">
    <property type="entry name" value="PH_DOMAIN"/>
    <property type="match status" value="1"/>
</dbReference>
<feature type="compositionally biased region" description="Pro residues" evidence="2">
    <location>
        <begin position="282"/>
        <end position="294"/>
    </location>
</feature>
<dbReference type="SUPFAM" id="SSF48371">
    <property type="entry name" value="ARM repeat"/>
    <property type="match status" value="1"/>
</dbReference>
<feature type="region of interest" description="Disordered" evidence="2">
    <location>
        <begin position="1"/>
        <end position="41"/>
    </location>
</feature>
<dbReference type="InterPro" id="IPR029453">
    <property type="entry name" value="Rictor_IV"/>
</dbReference>
<comment type="caution">
    <text evidence="4">The sequence shown here is derived from an EMBL/GenBank/DDBJ whole genome shotgun (WGS) entry which is preliminary data.</text>
</comment>
<dbReference type="EMBL" id="BRYA01000219">
    <property type="protein sequence ID" value="GMI44527.1"/>
    <property type="molecule type" value="Genomic_DNA"/>
</dbReference>
<sequence length="1705" mass="189499">MATPMPEGGAMRSDPPPPERPRDQDHYVPPPPEGFQPNSLRGVLYKQEDSVLGRKKWTKKFVICDSANLKYFANEKPDFSKREPPRKVLPVGSLSVGKLPVASRFYRDHSFEVKQIQNDYVMCFAAESDDERDEWMLFIEKAGGGRTRRLDSNIENEIRMIKMQTGGRETISSPEKRLSSPPPVDDFPVETAASANRRSFASQVYDLFIKDGHPAVLTSDLNRLLEHLALQPSQDTTTILALLDPTETGYVAKDLFLGWYDKEDANMRMRQGKESPRIAASPAPPPSPPAPPKPTLDIDKTINLLKFSNKPMSIHMLESTLCTSINTQLNNPAFASLEDSERLIDPIMELIKKVVSAQIAENASRTPSISDPSDPYADEMFGDLKRDPLNNLLVLLVRFLKHCIVSLPAAEKAFSTSSSTLLYQHLAAFLEKPPSESFNKLRVTTAKLFLHVSAFYPAVIPKYNIRSVVAVAGSPADNLRPTCMEILRLLLATRTEAVSQCNGVRTIMEAVLDPSMKDYAEALMLSIMFVFSSPHTRRYLRQRLDISILFASFTDLDTEGPERTNKWKCSDAAITTSMRSFAGIIILSSDPSGIQSLMGLVSDDTVELAVQKAVLKTISGIFQPSLQLNDYLSRKNSNPGGKGGSSGGMQKQRQSHILLQHHLEKSARPALNLMDSYSSILCCAFIHAGLPVALTNLCVHDNSDVSQQALRLLADVMVVASRLLPEDLCNEILLMPELTYCATIVGGREDSAQIDKANSGGLAQVKNEQGGGRQLGSQIVPQSQQKEMLRALERGAKASAVLRSLAMKLSDNSDVSSELLNLKCLGGVVGLLRNSNVFTTSIDEDHVSSRRERMMSGLRESLESGMNKRMLESQLNNSGVEKSKEWREWDWETIGDILEDSLAKDSNRLADAMKNKFVKRLGGFFRCSSEQKGFFAHMEWSPKNIKYFTCACRFYEVLLTHDQGKEFLRNDRRGKVFEEIAKELAICVRHVETRSSGSPSPPSEVFDREKSTRQMTREYFAILGRMWSTQIGVNLEQKDKIFHLFNNMARFQELDYLSRIILTNLDYSSSSMRSLSPSQSLLQLYVQDSSVSLRLHAICILRSIIRSRVRDVNWAIDILTTRLQCGHCNEVNTAVLSVLCEAAAYPPYLDIIIQKNPHMIDHHLADSLFLKFASMSKGLDLLKSQHNAWFADAITRWKENDSVDYVRKLENSMATMLMSRGKLNGGTHPTKIPLDAAQTLSLQAHQDKFAGKELDLESLLRMPWVIDVVINQSQRSQFGSGHFQSLDTRLDVEEGNVVITGTYIDENGTETCLPCSRADCVHSSLFLGACPVKKDGSIGEPFKRWQSGGAGGVAGMATAFGADRSSNVGTSPKQSAMKRFSTESSGSHGTWDGEGLGHEDDMAKCDWTTCSQNSRKSVKTYGRWVSGARVVMINVQGEPATFFFREEKVPNGTSTLYLLKVEYTISLDPLKNAIRLPPHLFGELAKCDEGIDILAQHNVIEDLMDIVHGQNKGEKWIASLWSLAHICSAQPGLQLVRDKAQDFVPWLCKQAYKSEDYSFRGTAVCLLRLVAQTDVGAGMMMQEGWASSPTAGCPIPTSFSAFFSVDAKSWGGDVHFVGSPVKVGAGGLNRKLGKREENLLTAVGKLGDHITQKEAMAALKKMRMDKSMEDVWGNGEMIAEIHEYMGSYTFDLQSRRLLWECLGVS</sequence>
<dbReference type="PANTHER" id="PTHR13298">
    <property type="entry name" value="CYTOSOLIC REGULATOR PIANISSIMO"/>
    <property type="match status" value="1"/>
</dbReference>
<dbReference type="GO" id="GO:0038203">
    <property type="term" value="P:TORC2 signaling"/>
    <property type="evidence" value="ECO:0007669"/>
    <property type="project" value="TreeGrafter"/>
</dbReference>
<dbReference type="InterPro" id="IPR016024">
    <property type="entry name" value="ARM-type_fold"/>
</dbReference>
<dbReference type="SMART" id="SM01307">
    <property type="entry name" value="RICTOR_M"/>
    <property type="match status" value="1"/>
</dbReference>
<name>A0A9W7GFN9_9STRA</name>
<dbReference type="InterPro" id="IPR029452">
    <property type="entry name" value="RICTOR_V"/>
</dbReference>
<evidence type="ECO:0000259" key="3">
    <source>
        <dbReference type="PROSITE" id="PS50003"/>
    </source>
</evidence>
<comment type="similarity">
    <text evidence="1">Belongs to the RICTOR family.</text>
</comment>
<keyword evidence="5" id="KW-1185">Reference proteome</keyword>
<evidence type="ECO:0000256" key="2">
    <source>
        <dbReference type="SAM" id="MobiDB-lite"/>
    </source>
</evidence>
<protein>
    <recommendedName>
        <fullName evidence="3">PH domain-containing protein</fullName>
    </recommendedName>
</protein>
<dbReference type="SUPFAM" id="SSF50729">
    <property type="entry name" value="PH domain-like"/>
    <property type="match status" value="1"/>
</dbReference>
<dbReference type="InterPro" id="IPR028267">
    <property type="entry name" value="Pianissimo_N"/>
</dbReference>
<dbReference type="OrthoDB" id="271111at2759"/>
<feature type="domain" description="PH" evidence="3">
    <location>
        <begin position="37"/>
        <end position="144"/>
    </location>
</feature>
<dbReference type="SMART" id="SM01308">
    <property type="entry name" value="RICTOR_N"/>
    <property type="match status" value="1"/>
</dbReference>
<dbReference type="Proteomes" id="UP001165065">
    <property type="component" value="Unassembled WGS sequence"/>
</dbReference>
<dbReference type="PANTHER" id="PTHR13298:SF11">
    <property type="entry name" value="RAPAMYCIN-INSENSITIVE COMPANION OF MTOR"/>
    <property type="match status" value="1"/>
</dbReference>
<feature type="region of interest" description="Disordered" evidence="2">
    <location>
        <begin position="1364"/>
        <end position="1390"/>
    </location>
</feature>